<reference evidence="8 9" key="1">
    <citation type="submission" date="2016-03" db="EMBL/GenBank/DDBJ databases">
        <authorList>
            <person name="Ploux O."/>
        </authorList>
    </citation>
    <scope>NUCLEOTIDE SEQUENCE [LARGE SCALE GENOMIC DNA]</scope>
    <source>
        <strain evidence="8 9">UAMH 11012</strain>
    </source>
</reference>
<evidence type="ECO:0000256" key="6">
    <source>
        <dbReference type="SAM" id="Phobius"/>
    </source>
</evidence>
<dbReference type="GO" id="GO:0022857">
    <property type="term" value="F:transmembrane transporter activity"/>
    <property type="evidence" value="ECO:0007669"/>
    <property type="project" value="InterPro"/>
</dbReference>
<feature type="transmembrane region" description="Helical" evidence="6">
    <location>
        <begin position="328"/>
        <end position="352"/>
    </location>
</feature>
<dbReference type="EMBL" id="FJOG01000012">
    <property type="protein sequence ID" value="CZR58615.1"/>
    <property type="molecule type" value="Genomic_DNA"/>
</dbReference>
<keyword evidence="9" id="KW-1185">Reference proteome</keyword>
<evidence type="ECO:0000313" key="8">
    <source>
        <dbReference type="EMBL" id="CZR58615.1"/>
    </source>
</evidence>
<feature type="transmembrane region" description="Helical" evidence="6">
    <location>
        <begin position="192"/>
        <end position="214"/>
    </location>
</feature>
<evidence type="ECO:0000256" key="2">
    <source>
        <dbReference type="ARBA" id="ARBA00022448"/>
    </source>
</evidence>
<keyword evidence="2" id="KW-0813">Transport</keyword>
<dbReference type="InterPro" id="IPR001958">
    <property type="entry name" value="Tet-R_TetA/multi-R_MdtG-like"/>
</dbReference>
<evidence type="ECO:0000313" key="9">
    <source>
        <dbReference type="Proteomes" id="UP000184330"/>
    </source>
</evidence>
<feature type="transmembrane region" description="Helical" evidence="6">
    <location>
        <begin position="135"/>
        <end position="153"/>
    </location>
</feature>
<accession>A0A1L7X0R9</accession>
<dbReference type="InterPro" id="IPR020846">
    <property type="entry name" value="MFS_dom"/>
</dbReference>
<name>A0A1L7X0R9_9HELO</name>
<feature type="transmembrane region" description="Helical" evidence="6">
    <location>
        <begin position="364"/>
        <end position="386"/>
    </location>
</feature>
<dbReference type="SUPFAM" id="SSF103473">
    <property type="entry name" value="MFS general substrate transporter"/>
    <property type="match status" value="1"/>
</dbReference>
<evidence type="ECO:0000256" key="4">
    <source>
        <dbReference type="ARBA" id="ARBA00022989"/>
    </source>
</evidence>
<dbReference type="InterPro" id="IPR011701">
    <property type="entry name" value="MFS"/>
</dbReference>
<dbReference type="PROSITE" id="PS50850">
    <property type="entry name" value="MFS"/>
    <property type="match status" value="1"/>
</dbReference>
<proteinExistence type="predicted"/>
<evidence type="ECO:0000256" key="1">
    <source>
        <dbReference type="ARBA" id="ARBA00004141"/>
    </source>
</evidence>
<dbReference type="Pfam" id="PF07690">
    <property type="entry name" value="MFS_1"/>
    <property type="match status" value="1"/>
</dbReference>
<dbReference type="OrthoDB" id="419616at2759"/>
<dbReference type="Proteomes" id="UP000184330">
    <property type="component" value="Unassembled WGS sequence"/>
</dbReference>
<feature type="transmembrane region" description="Helical" evidence="6">
    <location>
        <begin position="234"/>
        <end position="258"/>
    </location>
</feature>
<dbReference type="CDD" id="cd17330">
    <property type="entry name" value="MFS_SLC46_TetA_like"/>
    <property type="match status" value="1"/>
</dbReference>
<evidence type="ECO:0000256" key="5">
    <source>
        <dbReference type="ARBA" id="ARBA00023136"/>
    </source>
</evidence>
<dbReference type="InterPro" id="IPR036259">
    <property type="entry name" value="MFS_trans_sf"/>
</dbReference>
<gene>
    <name evidence="8" type="ORF">PAC_08507</name>
</gene>
<dbReference type="PANTHER" id="PTHR23504">
    <property type="entry name" value="MAJOR FACILITATOR SUPERFAMILY DOMAIN-CONTAINING PROTEIN 10"/>
    <property type="match status" value="1"/>
</dbReference>
<feature type="transmembrane region" description="Helical" evidence="6">
    <location>
        <begin position="392"/>
        <end position="418"/>
    </location>
</feature>
<dbReference type="Gene3D" id="1.20.1250.20">
    <property type="entry name" value="MFS general substrate transporter like domains"/>
    <property type="match status" value="1"/>
</dbReference>
<feature type="transmembrane region" description="Helical" evidence="6">
    <location>
        <begin position="466"/>
        <end position="486"/>
    </location>
</feature>
<feature type="transmembrane region" description="Helical" evidence="6">
    <location>
        <begin position="291"/>
        <end position="316"/>
    </location>
</feature>
<sequence>MAGSLMKVSNGLILTENTPLLGSTADEPPAYMNEGEIIEQSKANEDDEGPKPHRHEEDKPLPKLQIFLLCYARMIEPIAFFGIFPFINKMIFETGTDEEDVGFYSGLIESLFSVTQMLLMISWGRAADRIGRKPVLVFSLAGVSVATAVFGLSKKVWQMILFRCGAGLFAGTVLTVRTMLSENSTPKTQARAFSFFAFAGNVGIFAGPLIGGGLADPAEQIGGFFKKIAFFHDYPYSLSTFCTGVIGASAAIACALFIKETLDRKPRGDGTTPPPAPMTTMELLKAPGVGIVLALYGHVMLLGLAYTAVCPVFWFTSPEKGGYGFTPIQISMFLGGIGISQGLWLLVAFPILQKKFGTGAILRVCYILWPIFFVAAPMCNLFLRWGGPWRTVFWIVGPTLQIGGSGVSMAFTCVQLALNDIAPNHQTLGTLNGLALTLVSGIRTVGPALFASLFATGARSQFINGYLVWVVLILVALPGSIGVRWLPKKAEGNIADHEE</sequence>
<evidence type="ECO:0000256" key="3">
    <source>
        <dbReference type="ARBA" id="ARBA00022692"/>
    </source>
</evidence>
<organism evidence="8 9">
    <name type="scientific">Phialocephala subalpina</name>
    <dbReference type="NCBI Taxonomy" id="576137"/>
    <lineage>
        <taxon>Eukaryota</taxon>
        <taxon>Fungi</taxon>
        <taxon>Dikarya</taxon>
        <taxon>Ascomycota</taxon>
        <taxon>Pezizomycotina</taxon>
        <taxon>Leotiomycetes</taxon>
        <taxon>Helotiales</taxon>
        <taxon>Mollisiaceae</taxon>
        <taxon>Phialocephala</taxon>
        <taxon>Phialocephala fortinii species complex</taxon>
    </lineage>
</organism>
<keyword evidence="5 6" id="KW-0472">Membrane</keyword>
<keyword evidence="4 6" id="KW-1133">Transmembrane helix</keyword>
<dbReference type="GO" id="GO:0016020">
    <property type="term" value="C:membrane"/>
    <property type="evidence" value="ECO:0007669"/>
    <property type="project" value="UniProtKB-SubCell"/>
</dbReference>
<keyword evidence="3 6" id="KW-0812">Transmembrane</keyword>
<feature type="transmembrane region" description="Helical" evidence="6">
    <location>
        <begin position="102"/>
        <end position="123"/>
    </location>
</feature>
<protein>
    <submittedName>
        <fullName evidence="8">Related to permease of the major facilitator superfamily</fullName>
    </submittedName>
</protein>
<feature type="transmembrane region" description="Helical" evidence="6">
    <location>
        <begin position="159"/>
        <end position="180"/>
    </location>
</feature>
<feature type="transmembrane region" description="Helical" evidence="6">
    <location>
        <begin position="430"/>
        <end position="454"/>
    </location>
</feature>
<evidence type="ECO:0000259" key="7">
    <source>
        <dbReference type="PROSITE" id="PS50850"/>
    </source>
</evidence>
<dbReference type="PANTHER" id="PTHR23504:SF3">
    <property type="entry name" value="MAJOR FACILITATOR SUPERFAMILY (MFS) PROFILE DOMAIN-CONTAINING PROTEIN"/>
    <property type="match status" value="1"/>
</dbReference>
<comment type="subcellular location">
    <subcellularLocation>
        <location evidence="1">Membrane</location>
        <topology evidence="1">Multi-pass membrane protein</topology>
    </subcellularLocation>
</comment>
<feature type="domain" description="Major facilitator superfamily (MFS) profile" evidence="7">
    <location>
        <begin position="65"/>
        <end position="491"/>
    </location>
</feature>
<dbReference type="PRINTS" id="PR01035">
    <property type="entry name" value="TCRTETA"/>
</dbReference>
<dbReference type="AlphaFoldDB" id="A0A1L7X0R9"/>
<feature type="transmembrane region" description="Helical" evidence="6">
    <location>
        <begin position="66"/>
        <end position="87"/>
    </location>
</feature>